<name>A0A1I6RY27_9BACI</name>
<dbReference type="InterPro" id="IPR013022">
    <property type="entry name" value="Xyl_isomerase-like_TIM-brl"/>
</dbReference>
<evidence type="ECO:0000313" key="4">
    <source>
        <dbReference type="Proteomes" id="UP000199139"/>
    </source>
</evidence>
<evidence type="ECO:0000313" key="2">
    <source>
        <dbReference type="EMBL" id="GEM04550.1"/>
    </source>
</evidence>
<feature type="domain" description="Xylose isomerase-like TIM barrel" evidence="1">
    <location>
        <begin position="37"/>
        <end position="268"/>
    </location>
</feature>
<dbReference type="AlphaFoldDB" id="A0A1I6RY27"/>
<organism evidence="3 4">
    <name type="scientific">Halolactibacillus miurensis</name>
    <dbReference type="NCBI Taxonomy" id="306541"/>
    <lineage>
        <taxon>Bacteria</taxon>
        <taxon>Bacillati</taxon>
        <taxon>Bacillota</taxon>
        <taxon>Bacilli</taxon>
        <taxon>Bacillales</taxon>
        <taxon>Bacillaceae</taxon>
        <taxon>Halolactibacillus</taxon>
    </lineage>
</organism>
<dbReference type="Proteomes" id="UP000199139">
    <property type="component" value="Unassembled WGS sequence"/>
</dbReference>
<dbReference type="SUPFAM" id="SSF51658">
    <property type="entry name" value="Xylose isomerase-like"/>
    <property type="match status" value="1"/>
</dbReference>
<dbReference type="Pfam" id="PF01261">
    <property type="entry name" value="AP_endonuc_2"/>
    <property type="match status" value="1"/>
</dbReference>
<protein>
    <submittedName>
        <fullName evidence="3">Sugar phosphate isomerase/epimerase</fullName>
    </submittedName>
    <submittedName>
        <fullName evidence="2">Xylose isomerase</fullName>
    </submittedName>
</protein>
<accession>A0A1I6RY27</accession>
<evidence type="ECO:0000313" key="3">
    <source>
        <dbReference type="EMBL" id="SFS69594.1"/>
    </source>
</evidence>
<proteinExistence type="predicted"/>
<dbReference type="Proteomes" id="UP000321773">
    <property type="component" value="Unassembled WGS sequence"/>
</dbReference>
<dbReference type="EMBL" id="BJWJ01000013">
    <property type="protein sequence ID" value="GEM04550.1"/>
    <property type="molecule type" value="Genomic_DNA"/>
</dbReference>
<evidence type="ECO:0000313" key="5">
    <source>
        <dbReference type="Proteomes" id="UP000321773"/>
    </source>
</evidence>
<dbReference type="OrthoDB" id="128241at2"/>
<evidence type="ECO:0000259" key="1">
    <source>
        <dbReference type="Pfam" id="PF01261"/>
    </source>
</evidence>
<dbReference type="RefSeq" id="WP_089853375.1">
    <property type="nucleotide sequence ID" value="NZ_BJWJ01000013.1"/>
</dbReference>
<reference evidence="3 4" key="1">
    <citation type="submission" date="2016-10" db="EMBL/GenBank/DDBJ databases">
        <authorList>
            <person name="de Groot N.N."/>
        </authorList>
    </citation>
    <scope>NUCLEOTIDE SEQUENCE [LARGE SCALE GENOMIC DNA]</scope>
    <source>
        <strain evidence="3 4">DSM 17074</strain>
    </source>
</reference>
<dbReference type="PANTHER" id="PTHR12110:SF21">
    <property type="entry name" value="XYLOSE ISOMERASE-LIKE TIM BARREL DOMAIN-CONTAINING PROTEIN"/>
    <property type="match status" value="1"/>
</dbReference>
<dbReference type="PANTHER" id="PTHR12110">
    <property type="entry name" value="HYDROXYPYRUVATE ISOMERASE"/>
    <property type="match status" value="1"/>
</dbReference>
<reference evidence="2 5" key="2">
    <citation type="submission" date="2019-07" db="EMBL/GenBank/DDBJ databases">
        <title>Whole genome shotgun sequence of Halolactibacillus miurensis NBRC 100873.</title>
        <authorList>
            <person name="Hosoyama A."/>
            <person name="Uohara A."/>
            <person name="Ohji S."/>
            <person name="Ichikawa N."/>
        </authorList>
    </citation>
    <scope>NUCLEOTIDE SEQUENCE [LARGE SCALE GENOMIC DNA]</scope>
    <source>
        <strain evidence="2 5">NBRC 100873</strain>
    </source>
</reference>
<dbReference type="InterPro" id="IPR050312">
    <property type="entry name" value="IolE/XylAMocC-like"/>
</dbReference>
<gene>
    <name evidence="2" type="ORF">HMI01_15380</name>
    <name evidence="3" type="ORF">SAMN05421668_10725</name>
</gene>
<keyword evidence="3" id="KW-0413">Isomerase</keyword>
<dbReference type="Gene3D" id="3.20.20.150">
    <property type="entry name" value="Divalent-metal-dependent TIM barrel enzymes"/>
    <property type="match status" value="1"/>
</dbReference>
<dbReference type="GO" id="GO:0016853">
    <property type="term" value="F:isomerase activity"/>
    <property type="evidence" value="ECO:0007669"/>
    <property type="project" value="UniProtKB-KW"/>
</dbReference>
<dbReference type="STRING" id="306541.SAMN05421668_10725"/>
<keyword evidence="5" id="KW-1185">Reference proteome</keyword>
<dbReference type="InterPro" id="IPR036237">
    <property type="entry name" value="Xyl_isomerase-like_sf"/>
</dbReference>
<dbReference type="EMBL" id="FPAI01000007">
    <property type="protein sequence ID" value="SFS69594.1"/>
    <property type="molecule type" value="Genomic_DNA"/>
</dbReference>
<sequence>MRLGGYVFVDHLTPETWVNKHLEKGFNSAVLPINHTSSQTERNDYVSLAKEHDILLSEVGAWSNPISSDLETRKKAIDYIKKQLAFSDEIGARTCVNIAGSLGATWDGPDCEHYTQQTFELIAKTVQDIIDDVKPTQTTYSLEMMPYTPPSDVWDYKQLVDMIDRDAFKIHFDPVNMINNPKRYYRNRRVMSDFIDELGDLIVNVHLKDLLLTSDLTVHLKEVLPGTGQLDYPILLKKLDTLDPDLPVIIEHLPDEMSYDLASQFIREVASKNNLTWK</sequence>